<dbReference type="GO" id="GO:0015276">
    <property type="term" value="F:ligand-gated monoatomic ion channel activity"/>
    <property type="evidence" value="ECO:0007669"/>
    <property type="project" value="InterPro"/>
</dbReference>
<dbReference type="PROSITE" id="PS50181">
    <property type="entry name" value="FBOX"/>
    <property type="match status" value="1"/>
</dbReference>
<feature type="transmembrane region" description="Helical" evidence="12">
    <location>
        <begin position="254"/>
        <end position="278"/>
    </location>
</feature>
<keyword evidence="2" id="KW-0813">Transport</keyword>
<dbReference type="AlphaFoldDB" id="A0A9P0EDP7"/>
<dbReference type="SUPFAM" id="SSF50978">
    <property type="entry name" value="WD40 repeat-like"/>
    <property type="match status" value="1"/>
</dbReference>
<keyword evidence="10" id="KW-1071">Ligand-gated ion channel</keyword>
<evidence type="ECO:0000256" key="10">
    <source>
        <dbReference type="ARBA" id="ARBA00023286"/>
    </source>
</evidence>
<dbReference type="SMART" id="SM00256">
    <property type="entry name" value="FBOX"/>
    <property type="match status" value="1"/>
</dbReference>
<reference evidence="14" key="1">
    <citation type="submission" date="2022-01" db="EMBL/GenBank/DDBJ databases">
        <authorList>
            <person name="King R."/>
        </authorList>
    </citation>
    <scope>NUCLEOTIDE SEQUENCE</scope>
</reference>
<feature type="domain" description="F-box" evidence="13">
    <location>
        <begin position="446"/>
        <end position="492"/>
    </location>
</feature>
<proteinExistence type="predicted"/>
<evidence type="ECO:0000256" key="8">
    <source>
        <dbReference type="ARBA" id="ARBA00023170"/>
    </source>
</evidence>
<protein>
    <recommendedName>
        <fullName evidence="13">F-box domain-containing protein</fullName>
    </recommendedName>
</protein>
<evidence type="ECO:0000256" key="7">
    <source>
        <dbReference type="ARBA" id="ARBA00023136"/>
    </source>
</evidence>
<evidence type="ECO:0000313" key="15">
    <source>
        <dbReference type="Proteomes" id="UP001152798"/>
    </source>
</evidence>
<dbReference type="Gene3D" id="3.40.190.10">
    <property type="entry name" value="Periplasmic binding protein-like II"/>
    <property type="match status" value="1"/>
</dbReference>
<evidence type="ECO:0000256" key="4">
    <source>
        <dbReference type="ARBA" id="ARBA00022692"/>
    </source>
</evidence>
<keyword evidence="7 12" id="KW-0472">Membrane</keyword>
<accession>A0A9P0EDP7</accession>
<keyword evidence="4 12" id="KW-0812">Transmembrane</keyword>
<keyword evidence="3" id="KW-1003">Cell membrane</keyword>
<keyword evidence="8" id="KW-0675">Receptor</keyword>
<evidence type="ECO:0000256" key="3">
    <source>
        <dbReference type="ARBA" id="ARBA00022475"/>
    </source>
</evidence>
<name>A0A9P0EDP7_NEZVI</name>
<evidence type="ECO:0000256" key="1">
    <source>
        <dbReference type="ARBA" id="ARBA00004651"/>
    </source>
</evidence>
<keyword evidence="15" id="KW-1185">Reference proteome</keyword>
<gene>
    <name evidence="14" type="ORF">NEZAVI_LOCUS5298</name>
</gene>
<dbReference type="SUPFAM" id="SSF53850">
    <property type="entry name" value="Periplasmic binding protein-like II"/>
    <property type="match status" value="1"/>
</dbReference>
<evidence type="ECO:0000256" key="5">
    <source>
        <dbReference type="ARBA" id="ARBA00022989"/>
    </source>
</evidence>
<dbReference type="InterPro" id="IPR052192">
    <property type="entry name" value="Insect_Ionotropic_Sensory_Rcpt"/>
</dbReference>
<dbReference type="SUPFAM" id="SSF81383">
    <property type="entry name" value="F-box domain"/>
    <property type="match status" value="1"/>
</dbReference>
<dbReference type="InterPro" id="IPR001810">
    <property type="entry name" value="F-box_dom"/>
</dbReference>
<dbReference type="PANTHER" id="PTHR42643:SF40">
    <property type="entry name" value="IONOTROPIC RECEPTOR 41A-RELATED"/>
    <property type="match status" value="1"/>
</dbReference>
<dbReference type="InterPro" id="IPR036322">
    <property type="entry name" value="WD40_repeat_dom_sf"/>
</dbReference>
<dbReference type="Pfam" id="PF12937">
    <property type="entry name" value="F-box-like"/>
    <property type="match status" value="1"/>
</dbReference>
<evidence type="ECO:0000256" key="2">
    <source>
        <dbReference type="ARBA" id="ARBA00022448"/>
    </source>
</evidence>
<dbReference type="Pfam" id="PF10613">
    <property type="entry name" value="Lig_chan-Glu_bd"/>
    <property type="match status" value="1"/>
</dbReference>
<dbReference type="OrthoDB" id="8182981at2759"/>
<evidence type="ECO:0000256" key="12">
    <source>
        <dbReference type="SAM" id="Phobius"/>
    </source>
</evidence>
<dbReference type="InterPro" id="IPR019594">
    <property type="entry name" value="Glu/Gly-bd"/>
</dbReference>
<evidence type="ECO:0000256" key="9">
    <source>
        <dbReference type="ARBA" id="ARBA00023180"/>
    </source>
</evidence>
<keyword evidence="6" id="KW-0406">Ion transport</keyword>
<evidence type="ECO:0000259" key="13">
    <source>
        <dbReference type="PROSITE" id="PS50181"/>
    </source>
</evidence>
<dbReference type="Gene3D" id="1.20.1280.50">
    <property type="match status" value="1"/>
</dbReference>
<comment type="subcellular location">
    <subcellularLocation>
        <location evidence="1">Cell membrane</location>
        <topology evidence="1">Multi-pass membrane protein</topology>
    </subcellularLocation>
</comment>
<keyword evidence="5 12" id="KW-1133">Transmembrane helix</keyword>
<dbReference type="PANTHER" id="PTHR42643">
    <property type="entry name" value="IONOTROPIC RECEPTOR 20A-RELATED"/>
    <property type="match status" value="1"/>
</dbReference>
<keyword evidence="11" id="KW-0407">Ion channel</keyword>
<dbReference type="EMBL" id="OV725079">
    <property type="protein sequence ID" value="CAH1394938.1"/>
    <property type="molecule type" value="Genomic_DNA"/>
</dbReference>
<keyword evidence="9" id="KW-0325">Glycoprotein</keyword>
<evidence type="ECO:0000256" key="6">
    <source>
        <dbReference type="ARBA" id="ARBA00023065"/>
    </source>
</evidence>
<dbReference type="GO" id="GO:0005886">
    <property type="term" value="C:plasma membrane"/>
    <property type="evidence" value="ECO:0007669"/>
    <property type="project" value="UniProtKB-SubCell"/>
</dbReference>
<dbReference type="Gene3D" id="1.10.287.70">
    <property type="match status" value="1"/>
</dbReference>
<evidence type="ECO:0000313" key="14">
    <source>
        <dbReference type="EMBL" id="CAH1394938.1"/>
    </source>
</evidence>
<dbReference type="Proteomes" id="UP001152798">
    <property type="component" value="Chromosome 3"/>
</dbReference>
<sequence length="822" mass="94178">MLGVLGRRLLLLSNASSFDVLNSNFENLFNGYSDIIFLNQTALMRMGPQFTNGRKFLPFRNASQFFSYDKLPNFGGVTLKAAYVNCSPLVLIKENKVVGLEIFLINELGKAMNITWNLTVFKGNPWGKYKNDTWEGGIIGSIMQHQYDIGLCGFWIKQKQLKFVDATLDYSQMIIVYVLPRRFYGKRWKSIYTPFSYQLWICIACTMLVSILALHVLSKLIGKGRKFHDWIFLVIGRFLGCSTLPSSGPAMFRVAVLFVSVAALIVCSIYSSAVVSHLTSPPRLFQPKTVEDLYKMKYSWTTAFPVRDLNNLLRLTNKWQKTFNTRFRYPVNLKSVFRSNKYAVLCQLVEKFPLSVNAESVFLENTYILPELVNVYHIGFPLPKGSPLVIHASRVIDRLKSSGIIDKAVNDISRLYGGVDIILNSKEPRPLTITSLQNSLYLRSRMDILGELPVEIAQNILGLLSPDDLLSCSAVSRIWRRLVDCLVLWRKLCSRRENTEPLWALNKWALNYQLRNQIPISWEKKESMDYRLSPEDSQITVLACDGKRLAVGHANGVVSILDVYRVPYLVTSLSCLLKGYRVLGLSIAGRHLVLFQSMLLQIYISDKDSYSLVDAKSFEMGFVYIEVLQRYGDTLDNFVSWYSSEIESDRISKELLATTVIYHLSEPLIYVGVREYQMIYVWSLIDGLTSPGVIKVWEKETGKEVASRSTGYISFKTVSSLYDLIIFSERTTVFVWEPKNDIIIRTFSLEDVVIFFHPCPFRFILVFTHGSCWLCDWLQGCKLYRLHPQYIKSGDYRGLVYSDDTMLLMKADFNLLDMTAFC</sequence>
<dbReference type="InterPro" id="IPR036047">
    <property type="entry name" value="F-box-like_dom_sf"/>
</dbReference>
<organism evidence="14 15">
    <name type="scientific">Nezara viridula</name>
    <name type="common">Southern green stink bug</name>
    <name type="synonym">Cimex viridulus</name>
    <dbReference type="NCBI Taxonomy" id="85310"/>
    <lineage>
        <taxon>Eukaryota</taxon>
        <taxon>Metazoa</taxon>
        <taxon>Ecdysozoa</taxon>
        <taxon>Arthropoda</taxon>
        <taxon>Hexapoda</taxon>
        <taxon>Insecta</taxon>
        <taxon>Pterygota</taxon>
        <taxon>Neoptera</taxon>
        <taxon>Paraneoptera</taxon>
        <taxon>Hemiptera</taxon>
        <taxon>Heteroptera</taxon>
        <taxon>Panheteroptera</taxon>
        <taxon>Pentatomomorpha</taxon>
        <taxon>Pentatomoidea</taxon>
        <taxon>Pentatomidae</taxon>
        <taxon>Pentatominae</taxon>
        <taxon>Nezara</taxon>
    </lineage>
</organism>
<feature type="transmembrane region" description="Helical" evidence="12">
    <location>
        <begin position="197"/>
        <end position="218"/>
    </location>
</feature>
<evidence type="ECO:0000256" key="11">
    <source>
        <dbReference type="ARBA" id="ARBA00023303"/>
    </source>
</evidence>